<comment type="caution">
    <text evidence="6">The sequence shown here is derived from an EMBL/GenBank/DDBJ whole genome shotgun (WGS) entry which is preliminary data.</text>
</comment>
<feature type="transmembrane region" description="Helical" evidence="5">
    <location>
        <begin position="214"/>
        <end position="235"/>
    </location>
</feature>
<dbReference type="EMBL" id="JACHFH010000034">
    <property type="protein sequence ID" value="MBB5337127.1"/>
    <property type="molecule type" value="Genomic_DNA"/>
</dbReference>
<dbReference type="AlphaFoldDB" id="A0A840UMT2"/>
<name>A0A840UMT2_9FIRM</name>
<dbReference type="GO" id="GO:0022857">
    <property type="term" value="F:transmembrane transporter activity"/>
    <property type="evidence" value="ECO:0007669"/>
    <property type="project" value="InterPro"/>
</dbReference>
<comment type="subcellular location">
    <subcellularLocation>
        <location evidence="1">Membrane</location>
        <topology evidence="1">Multi-pass membrane protein</topology>
    </subcellularLocation>
</comment>
<feature type="transmembrane region" description="Helical" evidence="5">
    <location>
        <begin position="171"/>
        <end position="194"/>
    </location>
</feature>
<evidence type="ECO:0000256" key="2">
    <source>
        <dbReference type="ARBA" id="ARBA00022692"/>
    </source>
</evidence>
<feature type="transmembrane region" description="Helical" evidence="5">
    <location>
        <begin position="372"/>
        <end position="392"/>
    </location>
</feature>
<evidence type="ECO:0000313" key="7">
    <source>
        <dbReference type="Proteomes" id="UP000559117"/>
    </source>
</evidence>
<gene>
    <name evidence="6" type="ORF">HNR32_002284</name>
</gene>
<evidence type="ECO:0000256" key="1">
    <source>
        <dbReference type="ARBA" id="ARBA00004141"/>
    </source>
</evidence>
<keyword evidence="4 5" id="KW-0472">Membrane</keyword>
<dbReference type="Proteomes" id="UP000559117">
    <property type="component" value="Unassembled WGS sequence"/>
</dbReference>
<keyword evidence="7" id="KW-1185">Reference proteome</keyword>
<proteinExistence type="predicted"/>
<feature type="transmembrane region" description="Helical" evidence="5">
    <location>
        <begin position="432"/>
        <end position="448"/>
    </location>
</feature>
<keyword evidence="2 5" id="KW-0812">Transmembrane</keyword>
<dbReference type="InterPro" id="IPR053153">
    <property type="entry name" value="APC_K+_Transporter"/>
</dbReference>
<keyword evidence="3 5" id="KW-1133">Transmembrane helix</keyword>
<feature type="transmembrane region" description="Helical" evidence="5">
    <location>
        <begin position="62"/>
        <end position="84"/>
    </location>
</feature>
<feature type="transmembrane region" description="Helical" evidence="5">
    <location>
        <begin position="404"/>
        <end position="426"/>
    </location>
</feature>
<dbReference type="InterPro" id="IPR002293">
    <property type="entry name" value="AA/rel_permease1"/>
</dbReference>
<dbReference type="Gene3D" id="1.20.1740.10">
    <property type="entry name" value="Amino acid/polyamine transporter I"/>
    <property type="match status" value="1"/>
</dbReference>
<dbReference type="PANTHER" id="PTHR47704">
    <property type="entry name" value="POTASSIUM TRANSPORTER KIMA"/>
    <property type="match status" value="1"/>
</dbReference>
<organism evidence="6 7">
    <name type="scientific">Pectinatus brassicae</name>
    <dbReference type="NCBI Taxonomy" id="862415"/>
    <lineage>
        <taxon>Bacteria</taxon>
        <taxon>Bacillati</taxon>
        <taxon>Bacillota</taxon>
        <taxon>Negativicutes</taxon>
        <taxon>Selenomonadales</taxon>
        <taxon>Selenomonadaceae</taxon>
        <taxon>Pectinatus</taxon>
    </lineage>
</organism>
<feature type="transmembrane region" description="Helical" evidence="5">
    <location>
        <begin position="346"/>
        <end position="366"/>
    </location>
</feature>
<dbReference type="GO" id="GO:0016020">
    <property type="term" value="C:membrane"/>
    <property type="evidence" value="ECO:0007669"/>
    <property type="project" value="UniProtKB-SubCell"/>
</dbReference>
<evidence type="ECO:0000313" key="6">
    <source>
        <dbReference type="EMBL" id="MBB5337127.1"/>
    </source>
</evidence>
<accession>A0A840UMT2</accession>
<sequence>MISFLKRLLIGRPLQNQEISNEKLSKCKALAIFSSDALSSVAYGPEQIMLILAIPGMFTYGYISYIAAVILLLLGIVTVSYIQIGRANPGGGGSYAVAKNNLGEMPSLVAAAALIADYTLTVAVSVSAGTTAIVAAVPALLPYEVNIDIFVLFIILMIINLRGIREASNTFVYPTYAFVVGIITLIIVGTVNAFTQPAPIVPPESLEHQFNWTIVFLLLRSFANGCSSMTGIEAISNGIPMFKEPSVKNASTTALWMSGLLGFMLVGITFLIMHFHVLPLENNTALSYIAEKIFGHGFFYYYIQFTTMLILYLAANTSFNGLPQLMSILASDGYLPRYLSQRGERLSFSNGIILLSIAAGLLIFFYQGNTEHLISLYAIGVFISFTIAQVSMVHHWRTVKGPLWILRTGINTFGAIITSIVVLVIAISKFAYGAWIILLFIPFMIFIFKKIKEHYNDMAEQLHLPLEKMQPDIDSTIIGKKHIVLVPISSPTNIIAHTLSYAKSISNDVRAIHIAINEEIGQKVSDKWQVWNPGVPLITIQSPYRLVITPLIDYIDNLIKEEGDNNYITVLIPEFKTYKWWHRLLHNQTGIILMTLLILKRNVIVTTVPFHLKK</sequence>
<dbReference type="PANTHER" id="PTHR47704:SF1">
    <property type="entry name" value="POTASSIUM TRANSPORTER KIMA"/>
    <property type="match status" value="1"/>
</dbReference>
<dbReference type="RefSeq" id="WP_183862684.1">
    <property type="nucleotide sequence ID" value="NZ_JACHFH010000034.1"/>
</dbReference>
<dbReference type="Pfam" id="PF13520">
    <property type="entry name" value="AA_permease_2"/>
    <property type="match status" value="1"/>
</dbReference>
<evidence type="ECO:0000256" key="5">
    <source>
        <dbReference type="SAM" id="Phobius"/>
    </source>
</evidence>
<reference evidence="6 7" key="1">
    <citation type="submission" date="2020-08" db="EMBL/GenBank/DDBJ databases">
        <title>Genomic Encyclopedia of Type Strains, Phase IV (KMG-IV): sequencing the most valuable type-strain genomes for metagenomic binning, comparative biology and taxonomic classification.</title>
        <authorList>
            <person name="Goeker M."/>
        </authorList>
    </citation>
    <scope>NUCLEOTIDE SEQUENCE [LARGE SCALE GENOMIC DNA]</scope>
    <source>
        <strain evidence="6 7">DSM 24661</strain>
    </source>
</reference>
<feature type="transmembrane region" description="Helical" evidence="5">
    <location>
        <begin position="255"/>
        <end position="278"/>
    </location>
</feature>
<evidence type="ECO:0000256" key="3">
    <source>
        <dbReference type="ARBA" id="ARBA00022989"/>
    </source>
</evidence>
<protein>
    <submittedName>
        <fullName evidence="6">Amino acid transporter</fullName>
    </submittedName>
</protein>
<feature type="transmembrane region" description="Helical" evidence="5">
    <location>
        <begin position="298"/>
        <end position="315"/>
    </location>
</feature>
<evidence type="ECO:0000256" key="4">
    <source>
        <dbReference type="ARBA" id="ARBA00023136"/>
    </source>
</evidence>
<feature type="transmembrane region" description="Helical" evidence="5">
    <location>
        <begin position="140"/>
        <end position="159"/>
    </location>
</feature>